<proteinExistence type="predicted"/>
<sequence>MGMKASLFRKLPPSVKQEVRRWRYGKLIDRNQFRSEEKEFEILRDIVQPNDWVVDIGANVGHYTLLLSSLVGNEGRVIAFEPIVQTFDLLSSNVQRTALGNITLINAAVTNKAGPLGFVIPNGNLYQSHMTPEGGDFVVMGYPLRNFLPQDFRVSFLKIDAEGCDSQIVRECADIISRDRPVVMLEVTGAELTELVDNLSNYRTMMIHGSHNGFLVPVEAMDRLKKLGPEVCEDEKK</sequence>
<dbReference type="InterPro" id="IPR029063">
    <property type="entry name" value="SAM-dependent_MTases_sf"/>
</dbReference>
<gene>
    <name evidence="2" type="ORF">GLW01_08500</name>
</gene>
<dbReference type="Pfam" id="PF05050">
    <property type="entry name" value="Methyltransf_21"/>
    <property type="match status" value="1"/>
</dbReference>
<dbReference type="NCBIfam" id="TIGR01444">
    <property type="entry name" value="fkbM_fam"/>
    <property type="match status" value="1"/>
</dbReference>
<protein>
    <submittedName>
        <fullName evidence="2">FkbM family methyltransferase</fullName>
    </submittedName>
</protein>
<dbReference type="InterPro" id="IPR006342">
    <property type="entry name" value="FkbM_mtfrase"/>
</dbReference>
<dbReference type="PANTHER" id="PTHR34203:SF15">
    <property type="entry name" value="SLL1173 PROTEIN"/>
    <property type="match status" value="1"/>
</dbReference>
<evidence type="ECO:0000313" key="3">
    <source>
        <dbReference type="Proteomes" id="UP000460751"/>
    </source>
</evidence>
<evidence type="ECO:0000259" key="1">
    <source>
        <dbReference type="Pfam" id="PF05050"/>
    </source>
</evidence>
<organism evidence="2 3">
    <name type="scientific">Vreelandella halophila</name>
    <dbReference type="NCBI Taxonomy" id="86177"/>
    <lineage>
        <taxon>Bacteria</taxon>
        <taxon>Pseudomonadati</taxon>
        <taxon>Pseudomonadota</taxon>
        <taxon>Gammaproteobacteria</taxon>
        <taxon>Oceanospirillales</taxon>
        <taxon>Halomonadaceae</taxon>
        <taxon>Vreelandella</taxon>
    </lineage>
</organism>
<dbReference type="SUPFAM" id="SSF53335">
    <property type="entry name" value="S-adenosyl-L-methionine-dependent methyltransferases"/>
    <property type="match status" value="1"/>
</dbReference>
<dbReference type="GO" id="GO:0008168">
    <property type="term" value="F:methyltransferase activity"/>
    <property type="evidence" value="ECO:0007669"/>
    <property type="project" value="UniProtKB-KW"/>
</dbReference>
<dbReference type="PANTHER" id="PTHR34203">
    <property type="entry name" value="METHYLTRANSFERASE, FKBM FAMILY PROTEIN"/>
    <property type="match status" value="1"/>
</dbReference>
<keyword evidence="2" id="KW-0808">Transferase</keyword>
<feature type="domain" description="Methyltransferase FkbM" evidence="1">
    <location>
        <begin position="55"/>
        <end position="203"/>
    </location>
</feature>
<dbReference type="AlphaFoldDB" id="A0A9X5B5T7"/>
<dbReference type="RefSeq" id="WP_160898797.1">
    <property type="nucleotide sequence ID" value="NZ_WMEX01000004.1"/>
</dbReference>
<comment type="caution">
    <text evidence="2">The sequence shown here is derived from an EMBL/GenBank/DDBJ whole genome shotgun (WGS) entry which is preliminary data.</text>
</comment>
<evidence type="ECO:0000313" key="2">
    <source>
        <dbReference type="EMBL" id="MYL26834.1"/>
    </source>
</evidence>
<name>A0A9X5B5T7_9GAMM</name>
<accession>A0A9X5B5T7</accession>
<keyword evidence="2" id="KW-0489">Methyltransferase</keyword>
<dbReference type="InterPro" id="IPR052514">
    <property type="entry name" value="SAM-dependent_MTase"/>
</dbReference>
<dbReference type="OrthoDB" id="8756565at2"/>
<reference evidence="2 3" key="1">
    <citation type="submission" date="2019-11" db="EMBL/GenBank/DDBJ databases">
        <title>Genome sequences of 17 halophilic strains isolated from different environments.</title>
        <authorList>
            <person name="Furrow R.E."/>
        </authorList>
    </citation>
    <scope>NUCLEOTIDE SEQUENCE [LARGE SCALE GENOMIC DNA]</scope>
    <source>
        <strain evidence="2 3">22507_15_FS</strain>
    </source>
</reference>
<dbReference type="EMBL" id="WMEX01000004">
    <property type="protein sequence ID" value="MYL26834.1"/>
    <property type="molecule type" value="Genomic_DNA"/>
</dbReference>
<dbReference type="GO" id="GO:0032259">
    <property type="term" value="P:methylation"/>
    <property type="evidence" value="ECO:0007669"/>
    <property type="project" value="UniProtKB-KW"/>
</dbReference>
<dbReference type="Gene3D" id="3.40.50.150">
    <property type="entry name" value="Vaccinia Virus protein VP39"/>
    <property type="match status" value="1"/>
</dbReference>
<dbReference type="Proteomes" id="UP000460751">
    <property type="component" value="Unassembled WGS sequence"/>
</dbReference>
<keyword evidence="3" id="KW-1185">Reference proteome</keyword>